<name>A0A7V7TXP9_9HYPH</name>
<keyword evidence="1" id="KW-0802">TPR repeat</keyword>
<dbReference type="PANTHER" id="PTHR43081">
    <property type="entry name" value="ADENYLATE CYCLASE, TERMINAL-DIFFERENTIATION SPECIFIC-RELATED"/>
    <property type="match status" value="1"/>
</dbReference>
<dbReference type="AlphaFoldDB" id="A0A7V7TXP9"/>
<dbReference type="GO" id="GO:0035556">
    <property type="term" value="P:intracellular signal transduction"/>
    <property type="evidence" value="ECO:0007669"/>
    <property type="project" value="InterPro"/>
</dbReference>
<reference evidence="3 4" key="1">
    <citation type="submission" date="2019-09" db="EMBL/GenBank/DDBJ databases">
        <title>YIM 132180 draft genome.</title>
        <authorList>
            <person name="Zhang K."/>
        </authorList>
    </citation>
    <scope>NUCLEOTIDE SEQUENCE [LARGE SCALE GENOMIC DNA]</scope>
    <source>
        <strain evidence="3 4">YIM 132180</strain>
    </source>
</reference>
<evidence type="ECO:0000313" key="3">
    <source>
        <dbReference type="EMBL" id="KAB0681231.1"/>
    </source>
</evidence>
<proteinExistence type="predicted"/>
<evidence type="ECO:0000256" key="1">
    <source>
        <dbReference type="PROSITE-ProRule" id="PRU00339"/>
    </source>
</evidence>
<keyword evidence="4" id="KW-1185">Reference proteome</keyword>
<comment type="caution">
    <text evidence="3">The sequence shown here is derived from an EMBL/GenBank/DDBJ whole genome shotgun (WGS) entry which is preliminary data.</text>
</comment>
<evidence type="ECO:0000259" key="2">
    <source>
        <dbReference type="PROSITE" id="PS50125"/>
    </source>
</evidence>
<organism evidence="3 4">
    <name type="scientific">Plantimonas leprariae</name>
    <dbReference type="NCBI Taxonomy" id="2615207"/>
    <lineage>
        <taxon>Bacteria</taxon>
        <taxon>Pseudomonadati</taxon>
        <taxon>Pseudomonadota</taxon>
        <taxon>Alphaproteobacteria</taxon>
        <taxon>Hyphomicrobiales</taxon>
        <taxon>Aurantimonadaceae</taxon>
        <taxon>Plantimonas</taxon>
    </lineage>
</organism>
<dbReference type="InterPro" id="IPR001054">
    <property type="entry name" value="A/G_cyclase"/>
</dbReference>
<evidence type="ECO:0000313" key="4">
    <source>
        <dbReference type="Proteomes" id="UP000432089"/>
    </source>
</evidence>
<dbReference type="Pfam" id="PF00211">
    <property type="entry name" value="Guanylate_cyc"/>
    <property type="match status" value="1"/>
</dbReference>
<protein>
    <submittedName>
        <fullName evidence="3">Tetratricopeptide repeat protein</fullName>
    </submittedName>
</protein>
<feature type="domain" description="Guanylate cyclase" evidence="2">
    <location>
        <begin position="10"/>
        <end position="122"/>
    </location>
</feature>
<dbReference type="PANTHER" id="PTHR43081:SF19">
    <property type="entry name" value="PH-SENSITIVE ADENYLATE CYCLASE RV1264"/>
    <property type="match status" value="1"/>
</dbReference>
<gene>
    <name evidence="3" type="ORF">F6X38_04865</name>
</gene>
<dbReference type="Proteomes" id="UP000432089">
    <property type="component" value="Unassembled WGS sequence"/>
</dbReference>
<dbReference type="InterPro" id="IPR011990">
    <property type="entry name" value="TPR-like_helical_dom_sf"/>
</dbReference>
<dbReference type="CDD" id="cd07302">
    <property type="entry name" value="CHD"/>
    <property type="match status" value="1"/>
</dbReference>
<feature type="repeat" description="TPR" evidence="1">
    <location>
        <begin position="449"/>
        <end position="482"/>
    </location>
</feature>
<dbReference type="RefSeq" id="WP_150968427.1">
    <property type="nucleotide sequence ID" value="NZ_VZDO01000003.1"/>
</dbReference>
<accession>A0A7V7TXP9</accession>
<dbReference type="SUPFAM" id="SSF55073">
    <property type="entry name" value="Nucleotide cyclase"/>
    <property type="match status" value="1"/>
</dbReference>
<dbReference type="Gene3D" id="1.25.40.10">
    <property type="entry name" value="Tetratricopeptide repeat domain"/>
    <property type="match status" value="1"/>
</dbReference>
<dbReference type="PROSITE" id="PS50125">
    <property type="entry name" value="GUANYLATE_CYCLASE_2"/>
    <property type="match status" value="1"/>
</dbReference>
<dbReference type="PROSITE" id="PS50005">
    <property type="entry name" value="TPR"/>
    <property type="match status" value="1"/>
</dbReference>
<dbReference type="GO" id="GO:0004016">
    <property type="term" value="F:adenylate cyclase activity"/>
    <property type="evidence" value="ECO:0007669"/>
    <property type="project" value="UniProtKB-ARBA"/>
</dbReference>
<dbReference type="InterPro" id="IPR029787">
    <property type="entry name" value="Nucleotide_cyclase"/>
</dbReference>
<dbReference type="SMART" id="SM00028">
    <property type="entry name" value="TPR"/>
    <property type="match status" value="2"/>
</dbReference>
<dbReference type="SUPFAM" id="SSF48452">
    <property type="entry name" value="TPR-like"/>
    <property type="match status" value="1"/>
</dbReference>
<dbReference type="InterPro" id="IPR050697">
    <property type="entry name" value="Adenylyl/Guanylyl_Cyclase_3/4"/>
</dbReference>
<dbReference type="Gene3D" id="3.40.50.10070">
    <property type="entry name" value="TolB, N-terminal domain"/>
    <property type="match status" value="1"/>
</dbReference>
<dbReference type="Gene3D" id="3.30.70.1230">
    <property type="entry name" value="Nucleotide cyclase"/>
    <property type="match status" value="1"/>
</dbReference>
<dbReference type="InterPro" id="IPR019734">
    <property type="entry name" value="TPR_rpt"/>
</dbReference>
<sequence length="595" mass="64591">MSVSRRRLAAILSMDVEGFSTLVEADEARTLDAVARMSERVEATVGDYGGQVFKHTGDGCLAEFASAVSAVAWAASFQRAMGGEDLEQGLRLKVRIGIVVGDVVVTEDDRFGEGVNLAARVQTLSPPGGIAISRGVFEYLAGKTDLYFTDIGERALKGLSERHRIWTWDPKVIGVRRRRRVTAPDPATHPSIAILPFENLSGDAARDGFVDGLVEEVTASLSRVREFLVIARNSAYVYKSHAVDMRTIAAELGVRYILDGSVRFAGERMRVTLGLVDGASGVQIWSERVDAQTTDMFAVQDQIAEMVAGALHPTIRQAEIERSSRKAPENLAAYDLVLRALPHLWAHRRHENPQAIALVDEALALEPGYGRALAIGAWARAQQIAYNWSADLAAERAAGRALIERAAGLIDDDPLALTAAATAIMLIDGAVERADALIDRALGIDVNHAWAWTRRGFSRTYSGRPEEAFACFERAIRLSPRDPFSFNSFIGMGLAHFACGRPREALAWTRRALAEKPGMTWPYRDVATFSAAASDLAGARDALARFTAGRPDMTARLATEAMGFMNAALRERYVDGLVAAGLPDDRAAGRRATAN</sequence>
<dbReference type="EMBL" id="VZDO01000003">
    <property type="protein sequence ID" value="KAB0681231.1"/>
    <property type="molecule type" value="Genomic_DNA"/>
</dbReference>
<dbReference type="GO" id="GO:0006171">
    <property type="term" value="P:cAMP biosynthetic process"/>
    <property type="evidence" value="ECO:0007669"/>
    <property type="project" value="TreeGrafter"/>
</dbReference>